<organism evidence="2 3">
    <name type="scientific">Butyricicoccus pullicaecorum 1.2</name>
    <dbReference type="NCBI Taxonomy" id="1203606"/>
    <lineage>
        <taxon>Bacteria</taxon>
        <taxon>Bacillati</taxon>
        <taxon>Bacillota</taxon>
        <taxon>Clostridia</taxon>
        <taxon>Eubacteriales</taxon>
        <taxon>Butyricicoccaceae</taxon>
        <taxon>Butyricicoccus</taxon>
    </lineage>
</organism>
<comment type="caution">
    <text evidence="2">The sequence shown here is derived from an EMBL/GenBank/DDBJ whole genome shotgun (WGS) entry which is preliminary data.</text>
</comment>
<evidence type="ECO:0000313" key="2">
    <source>
        <dbReference type="EMBL" id="EOQ39659.1"/>
    </source>
</evidence>
<accession>R8W4L5</accession>
<protein>
    <submittedName>
        <fullName evidence="2">Uncharacterized protein</fullName>
    </submittedName>
</protein>
<proteinExistence type="predicted"/>
<name>R8W4L5_9FIRM</name>
<dbReference type="EMBL" id="AQOB01000002">
    <property type="protein sequence ID" value="EOQ39659.1"/>
    <property type="molecule type" value="Genomic_DNA"/>
</dbReference>
<reference evidence="2 3" key="1">
    <citation type="submission" date="2013-01" db="EMBL/GenBank/DDBJ databases">
        <title>The Genome Sequence of Butyricicoccus pullicaecorum 1.2.</title>
        <authorList>
            <consortium name="The Broad Institute Genome Sequencing Platform"/>
            <person name="Earl A."/>
            <person name="Ward D."/>
            <person name="Feldgarden M."/>
            <person name="Gevers D."/>
            <person name="Van Immerseel F."/>
            <person name="Eeckhaut V."/>
            <person name="Walker B."/>
            <person name="Young S.K."/>
            <person name="Zeng Q."/>
            <person name="Gargeya S."/>
            <person name="Fitzgerald M."/>
            <person name="Haas B."/>
            <person name="Abouelleil A."/>
            <person name="Alvarado L."/>
            <person name="Arachchi H.M."/>
            <person name="Berlin A.M."/>
            <person name="Chapman S.B."/>
            <person name="Dewar J."/>
            <person name="Goldberg J."/>
            <person name="Griggs A."/>
            <person name="Gujja S."/>
            <person name="Hansen M."/>
            <person name="Howarth C."/>
            <person name="Imamovic A."/>
            <person name="Larimer J."/>
            <person name="McCowan C."/>
            <person name="Murphy C."/>
            <person name="Neiman D."/>
            <person name="Pearson M."/>
            <person name="Priest M."/>
            <person name="Roberts A."/>
            <person name="Saif S."/>
            <person name="Shea T."/>
            <person name="Sisk P."/>
            <person name="Sykes S."/>
            <person name="Wortman J."/>
            <person name="Nusbaum C."/>
            <person name="Birren B."/>
        </authorList>
    </citation>
    <scope>NUCLEOTIDE SEQUENCE [LARGE SCALE GENOMIC DNA]</scope>
    <source>
        <strain evidence="2 3">1.2</strain>
    </source>
</reference>
<sequence>MPNILRSTPHRQRGLFQITTFMEMSLLLSSQQYDTARDETDGTEEENEESRDQSAENDSNTDPETEHPDEISQTVHSADHTPYTAV</sequence>
<evidence type="ECO:0000313" key="3">
    <source>
        <dbReference type="Proteomes" id="UP000013981"/>
    </source>
</evidence>
<dbReference type="Proteomes" id="UP000013981">
    <property type="component" value="Unassembled WGS sequence"/>
</dbReference>
<dbReference type="AlphaFoldDB" id="R8W4L5"/>
<dbReference type="HOGENOM" id="CLU_2491991_0_0_9"/>
<gene>
    <name evidence="2" type="ORF">HMPREF1526_00354</name>
</gene>
<dbReference type="PATRIC" id="fig|1203606.4.peg.324"/>
<feature type="region of interest" description="Disordered" evidence="1">
    <location>
        <begin position="32"/>
        <end position="86"/>
    </location>
</feature>
<keyword evidence="3" id="KW-1185">Reference proteome</keyword>
<evidence type="ECO:0000256" key="1">
    <source>
        <dbReference type="SAM" id="MobiDB-lite"/>
    </source>
</evidence>